<dbReference type="RefSeq" id="WP_064090773.1">
    <property type="nucleotide sequence ID" value="NZ_LXSQ01000030.1"/>
</dbReference>
<organism evidence="9 10">
    <name type="scientific">Eikenella halliae</name>
    <dbReference type="NCBI Taxonomy" id="1795832"/>
    <lineage>
        <taxon>Bacteria</taxon>
        <taxon>Pseudomonadati</taxon>
        <taxon>Pseudomonadota</taxon>
        <taxon>Betaproteobacteria</taxon>
        <taxon>Neisseriales</taxon>
        <taxon>Neisseriaceae</taxon>
        <taxon>Eikenella</taxon>
    </lineage>
</organism>
<dbReference type="Pfam" id="PF01032">
    <property type="entry name" value="FecCD"/>
    <property type="match status" value="1"/>
</dbReference>
<evidence type="ECO:0000313" key="10">
    <source>
        <dbReference type="Proteomes" id="UP000077726"/>
    </source>
</evidence>
<dbReference type="STRING" id="1795832.A7Q00_12055"/>
<dbReference type="PANTHER" id="PTHR30472:SF70">
    <property type="entry name" value="MOLYBDATE IMPORT SYSTEM PERMEASE PROTEIN MOLB"/>
    <property type="match status" value="1"/>
</dbReference>
<comment type="caution">
    <text evidence="9">The sequence shown here is derived from an EMBL/GenBank/DDBJ whole genome shotgun (WGS) entry which is preliminary data.</text>
</comment>
<keyword evidence="4" id="KW-1003">Cell membrane</keyword>
<keyword evidence="6 8" id="KW-1133">Transmembrane helix</keyword>
<evidence type="ECO:0000256" key="4">
    <source>
        <dbReference type="ARBA" id="ARBA00022475"/>
    </source>
</evidence>
<name>A0A1B6VT74_9NEIS</name>
<feature type="transmembrane region" description="Helical" evidence="8">
    <location>
        <begin position="218"/>
        <end position="239"/>
    </location>
</feature>
<keyword evidence="3" id="KW-0813">Transport</keyword>
<evidence type="ECO:0000256" key="3">
    <source>
        <dbReference type="ARBA" id="ARBA00022448"/>
    </source>
</evidence>
<accession>A0A1B6VT74</accession>
<evidence type="ECO:0000256" key="7">
    <source>
        <dbReference type="ARBA" id="ARBA00023136"/>
    </source>
</evidence>
<comment type="similarity">
    <text evidence="2">Belongs to the binding-protein-dependent transport system permease family. FecCD subfamily.</text>
</comment>
<keyword evidence="7 8" id="KW-0472">Membrane</keyword>
<dbReference type="EMBL" id="LXSQ01000030">
    <property type="protein sequence ID" value="OAM36491.1"/>
    <property type="molecule type" value="Genomic_DNA"/>
</dbReference>
<feature type="transmembrane region" description="Helical" evidence="8">
    <location>
        <begin position="170"/>
        <end position="189"/>
    </location>
</feature>
<dbReference type="SUPFAM" id="SSF81345">
    <property type="entry name" value="ABC transporter involved in vitamin B12 uptake, BtuC"/>
    <property type="match status" value="1"/>
</dbReference>
<feature type="transmembrane region" description="Helical" evidence="8">
    <location>
        <begin position="117"/>
        <end position="139"/>
    </location>
</feature>
<comment type="subcellular location">
    <subcellularLocation>
        <location evidence="1">Cell membrane</location>
        <topology evidence="1">Multi-pass membrane protein</topology>
    </subcellularLocation>
</comment>
<evidence type="ECO:0000256" key="1">
    <source>
        <dbReference type="ARBA" id="ARBA00004651"/>
    </source>
</evidence>
<gene>
    <name evidence="9" type="ORF">A7Q00_12055</name>
</gene>
<dbReference type="CDD" id="cd06550">
    <property type="entry name" value="TM_ABC_iron-siderophores_like"/>
    <property type="match status" value="1"/>
</dbReference>
<evidence type="ECO:0000256" key="8">
    <source>
        <dbReference type="SAM" id="Phobius"/>
    </source>
</evidence>
<dbReference type="InterPro" id="IPR000522">
    <property type="entry name" value="ABC_transptr_permease_BtuC"/>
</dbReference>
<evidence type="ECO:0000256" key="5">
    <source>
        <dbReference type="ARBA" id="ARBA00022692"/>
    </source>
</evidence>
<protein>
    <submittedName>
        <fullName evidence="9">Iron ABC transporter permease</fullName>
    </submittedName>
</protein>
<dbReference type="FunFam" id="1.10.3470.10:FF:000001">
    <property type="entry name" value="Vitamin B12 ABC transporter permease BtuC"/>
    <property type="match status" value="1"/>
</dbReference>
<evidence type="ECO:0000313" key="9">
    <source>
        <dbReference type="EMBL" id="OAM36491.1"/>
    </source>
</evidence>
<dbReference type="InterPro" id="IPR037294">
    <property type="entry name" value="ABC_BtuC-like"/>
</dbReference>
<keyword evidence="10" id="KW-1185">Reference proteome</keyword>
<dbReference type="Proteomes" id="UP000077726">
    <property type="component" value="Unassembled WGS sequence"/>
</dbReference>
<feature type="transmembrane region" description="Helical" evidence="8">
    <location>
        <begin position="12"/>
        <end position="33"/>
    </location>
</feature>
<dbReference type="GO" id="GO:0022857">
    <property type="term" value="F:transmembrane transporter activity"/>
    <property type="evidence" value="ECO:0007669"/>
    <property type="project" value="InterPro"/>
</dbReference>
<reference evidence="10" key="1">
    <citation type="submission" date="2016-05" db="EMBL/GenBank/DDBJ databases">
        <title>Draft genome of Corynebacterium afermentans subsp. afermentans LCDC 88199T.</title>
        <authorList>
            <person name="Bernier A.-M."/>
            <person name="Bernard K."/>
        </authorList>
    </citation>
    <scope>NUCLEOTIDE SEQUENCE [LARGE SCALE GENOMIC DNA]</scope>
    <source>
        <strain evidence="10">NML130454</strain>
    </source>
</reference>
<feature type="transmembrane region" description="Helical" evidence="8">
    <location>
        <begin position="260"/>
        <end position="284"/>
    </location>
</feature>
<feature type="transmembrane region" description="Helical" evidence="8">
    <location>
        <begin position="304"/>
        <end position="322"/>
    </location>
</feature>
<sequence>MSVPPPKRSAGYLLLMAALTCLLLLAVLFSLSWGRYPVPPGGVWRSLVQGAVQLASEWHLPFAASLPQIQADEVQANIVLNLRLPRILAAMLVGAALAASGAAYQGIFRNPLVSPDLLGVSSGACVGAALSILLGWSIWGTQAAAFAGGLLAVLMTLALPRLIGRDSAVILVLAGIVVSGFMSATLGLMKYLADPETELAEIVYWQMGSLAKSEYGNLAALVPVMLLAAGVLVAMRWRINVLSLGDREARLVGAEIRRERTIMVVCATLLTASAVCLSGTISWLGLVVPHLARLAAGDNNLRTLPLSILAGALFLLCTDTLARNLYEQEIPLGIITGFIGAPFFAWVLVRQKVSD</sequence>
<evidence type="ECO:0000256" key="6">
    <source>
        <dbReference type="ARBA" id="ARBA00022989"/>
    </source>
</evidence>
<dbReference type="Gene3D" id="1.10.3470.10">
    <property type="entry name" value="ABC transporter involved in vitamin B12 uptake, BtuC"/>
    <property type="match status" value="1"/>
</dbReference>
<feature type="transmembrane region" description="Helical" evidence="8">
    <location>
        <begin position="145"/>
        <end position="163"/>
    </location>
</feature>
<feature type="transmembrane region" description="Helical" evidence="8">
    <location>
        <begin position="87"/>
        <end position="105"/>
    </location>
</feature>
<proteinExistence type="inferred from homology"/>
<evidence type="ECO:0000256" key="2">
    <source>
        <dbReference type="ARBA" id="ARBA00007935"/>
    </source>
</evidence>
<feature type="transmembrane region" description="Helical" evidence="8">
    <location>
        <begin position="329"/>
        <end position="349"/>
    </location>
</feature>
<dbReference type="PANTHER" id="PTHR30472">
    <property type="entry name" value="FERRIC ENTEROBACTIN TRANSPORT SYSTEM PERMEASE PROTEIN"/>
    <property type="match status" value="1"/>
</dbReference>
<dbReference type="GO" id="GO:0005886">
    <property type="term" value="C:plasma membrane"/>
    <property type="evidence" value="ECO:0007669"/>
    <property type="project" value="UniProtKB-SubCell"/>
</dbReference>
<dbReference type="GO" id="GO:0033214">
    <property type="term" value="P:siderophore-iron import into cell"/>
    <property type="evidence" value="ECO:0007669"/>
    <property type="project" value="TreeGrafter"/>
</dbReference>
<keyword evidence="5 8" id="KW-0812">Transmembrane</keyword>
<dbReference type="AlphaFoldDB" id="A0A1B6VT74"/>